<dbReference type="RefSeq" id="WP_185064124.1">
    <property type="nucleotide sequence ID" value="NZ_BAABJP010000010.1"/>
</dbReference>
<dbReference type="Proteomes" id="UP001428817">
    <property type="component" value="Unassembled WGS sequence"/>
</dbReference>
<dbReference type="EMBL" id="BAABJP010000010">
    <property type="protein sequence ID" value="GAA5156072.1"/>
    <property type="molecule type" value="Genomic_DNA"/>
</dbReference>
<reference evidence="4" key="1">
    <citation type="journal article" date="2019" name="Int. J. Syst. Evol. Microbiol.">
        <title>The Global Catalogue of Microorganisms (GCM) 10K type strain sequencing project: providing services to taxonomists for standard genome sequencing and annotation.</title>
        <authorList>
            <consortium name="The Broad Institute Genomics Platform"/>
            <consortium name="The Broad Institute Genome Sequencing Center for Infectious Disease"/>
            <person name="Wu L."/>
            <person name="Ma J."/>
        </authorList>
    </citation>
    <scope>NUCLEOTIDE SEQUENCE [LARGE SCALE GENOMIC DNA]</scope>
    <source>
        <strain evidence="4">JCM 18303</strain>
    </source>
</reference>
<evidence type="ECO:0000313" key="4">
    <source>
        <dbReference type="Proteomes" id="UP001428817"/>
    </source>
</evidence>
<dbReference type="SMART" id="SM00327">
    <property type="entry name" value="VWA"/>
    <property type="match status" value="1"/>
</dbReference>
<proteinExistence type="predicted"/>
<dbReference type="SUPFAM" id="SSF53300">
    <property type="entry name" value="vWA-like"/>
    <property type="match status" value="1"/>
</dbReference>
<feature type="region of interest" description="Disordered" evidence="1">
    <location>
        <begin position="1"/>
        <end position="39"/>
    </location>
</feature>
<protein>
    <recommendedName>
        <fullName evidence="2">VWFA domain-containing protein</fullName>
    </recommendedName>
</protein>
<evidence type="ECO:0000256" key="1">
    <source>
        <dbReference type="SAM" id="MobiDB-lite"/>
    </source>
</evidence>
<accession>A0ABP9Q2T7</accession>
<keyword evidence="4" id="KW-1185">Reference proteome</keyword>
<dbReference type="Gene3D" id="3.40.50.410">
    <property type="entry name" value="von Willebrand factor, type A domain"/>
    <property type="match status" value="1"/>
</dbReference>
<name>A0ABP9Q2T7_9PSEU</name>
<sequence length="292" mass="30965">MESTGSDRGAAGPGEKTPGQAWVATSEQGERHTLDEVREDGVASAEVRALARRIAARLATPSRARDRADAVTGGTGQLTTVPYRYNSDDIDLDRTLEMLTERPIPEDTDILVRERVRQPRAVLLMIDVSGSMRGEKTRIAAATVGALAGALATSSGQDELAVVAFWKNAAVVRAMGPATGGARLLDDLLSIPAKGLTNVEFALRTGLVQLGAARARRRHAILLSDAVHNAGPDPRDAAARFPDLAPLHVLLETDGEHDADLGAQLARLGGGRLARIRNHRDVPPALNRALNG</sequence>
<dbReference type="InterPro" id="IPR002035">
    <property type="entry name" value="VWF_A"/>
</dbReference>
<dbReference type="PROSITE" id="PS50234">
    <property type="entry name" value="VWFA"/>
    <property type="match status" value="1"/>
</dbReference>
<gene>
    <name evidence="3" type="ORF">GCM10023321_31020</name>
</gene>
<feature type="domain" description="VWFA" evidence="2">
    <location>
        <begin position="121"/>
        <end position="292"/>
    </location>
</feature>
<evidence type="ECO:0000313" key="3">
    <source>
        <dbReference type="EMBL" id="GAA5156072.1"/>
    </source>
</evidence>
<comment type="caution">
    <text evidence="3">The sequence shown here is derived from an EMBL/GenBank/DDBJ whole genome shotgun (WGS) entry which is preliminary data.</text>
</comment>
<dbReference type="CDD" id="cd00198">
    <property type="entry name" value="vWFA"/>
    <property type="match status" value="1"/>
</dbReference>
<feature type="compositionally biased region" description="Basic and acidic residues" evidence="1">
    <location>
        <begin position="28"/>
        <end position="39"/>
    </location>
</feature>
<dbReference type="InterPro" id="IPR036465">
    <property type="entry name" value="vWFA_dom_sf"/>
</dbReference>
<dbReference type="Pfam" id="PF13519">
    <property type="entry name" value="VWA_2"/>
    <property type="match status" value="1"/>
</dbReference>
<evidence type="ECO:0000259" key="2">
    <source>
        <dbReference type="PROSITE" id="PS50234"/>
    </source>
</evidence>
<organism evidence="3 4">
    <name type="scientific">Pseudonocardia eucalypti</name>
    <dbReference type="NCBI Taxonomy" id="648755"/>
    <lineage>
        <taxon>Bacteria</taxon>
        <taxon>Bacillati</taxon>
        <taxon>Actinomycetota</taxon>
        <taxon>Actinomycetes</taxon>
        <taxon>Pseudonocardiales</taxon>
        <taxon>Pseudonocardiaceae</taxon>
        <taxon>Pseudonocardia</taxon>
    </lineage>
</organism>